<feature type="region of interest" description="Disordered" evidence="6">
    <location>
        <begin position="475"/>
        <end position="552"/>
    </location>
</feature>
<feature type="region of interest" description="Disordered" evidence="6">
    <location>
        <begin position="145"/>
        <end position="164"/>
    </location>
</feature>
<dbReference type="InterPro" id="IPR006447">
    <property type="entry name" value="Myb_dom_plants"/>
</dbReference>
<dbReference type="FunFam" id="1.10.10.60:FF:000023">
    <property type="entry name" value="protein REVEILLE 6 isoform X1"/>
    <property type="match status" value="1"/>
</dbReference>
<evidence type="ECO:0008006" key="12">
    <source>
        <dbReference type="Google" id="ProtNLM"/>
    </source>
</evidence>
<keyword evidence="5" id="KW-0539">Nucleus</keyword>
<dbReference type="EMBL" id="JAVXUO010000329">
    <property type="protein sequence ID" value="KAK2993319.1"/>
    <property type="molecule type" value="Genomic_DNA"/>
</dbReference>
<evidence type="ECO:0000256" key="5">
    <source>
        <dbReference type="ARBA" id="ARBA00023242"/>
    </source>
</evidence>
<evidence type="ECO:0000256" key="2">
    <source>
        <dbReference type="ARBA" id="ARBA00023015"/>
    </source>
</evidence>
<name>A0AA88RNR7_9ASTE</name>
<dbReference type="InterPro" id="IPR017884">
    <property type="entry name" value="SANT_dom"/>
</dbReference>
<feature type="domain" description="SANT" evidence="8">
    <location>
        <begin position="22"/>
        <end position="73"/>
    </location>
</feature>
<organism evidence="10 11">
    <name type="scientific">Escallonia rubra</name>
    <dbReference type="NCBI Taxonomy" id="112253"/>
    <lineage>
        <taxon>Eukaryota</taxon>
        <taxon>Viridiplantae</taxon>
        <taxon>Streptophyta</taxon>
        <taxon>Embryophyta</taxon>
        <taxon>Tracheophyta</taxon>
        <taxon>Spermatophyta</taxon>
        <taxon>Magnoliopsida</taxon>
        <taxon>eudicotyledons</taxon>
        <taxon>Gunneridae</taxon>
        <taxon>Pentapetalae</taxon>
        <taxon>asterids</taxon>
        <taxon>campanulids</taxon>
        <taxon>Escalloniales</taxon>
        <taxon>Escalloniaceae</taxon>
        <taxon>Escallonia</taxon>
    </lineage>
</organism>
<comment type="subcellular location">
    <subcellularLocation>
        <location evidence="1">Nucleus</location>
    </subcellularLocation>
</comment>
<feature type="compositionally biased region" description="Basic and acidic residues" evidence="6">
    <location>
        <begin position="487"/>
        <end position="500"/>
    </location>
</feature>
<dbReference type="SUPFAM" id="SSF46689">
    <property type="entry name" value="Homeodomain-like"/>
    <property type="match status" value="1"/>
</dbReference>
<feature type="region of interest" description="Disordered" evidence="6">
    <location>
        <begin position="746"/>
        <end position="770"/>
    </location>
</feature>
<dbReference type="AlphaFoldDB" id="A0AA88RNR7"/>
<dbReference type="Proteomes" id="UP001187471">
    <property type="component" value="Unassembled WGS sequence"/>
</dbReference>
<evidence type="ECO:0000259" key="9">
    <source>
        <dbReference type="PROSITE" id="PS51294"/>
    </source>
</evidence>
<dbReference type="GO" id="GO:0003677">
    <property type="term" value="F:DNA binding"/>
    <property type="evidence" value="ECO:0007669"/>
    <property type="project" value="UniProtKB-KW"/>
</dbReference>
<keyword evidence="3" id="KW-0238">DNA-binding</keyword>
<feature type="compositionally biased region" description="Acidic residues" evidence="6">
    <location>
        <begin position="589"/>
        <end position="605"/>
    </location>
</feature>
<feature type="compositionally biased region" description="Low complexity" evidence="6">
    <location>
        <begin position="475"/>
        <end position="484"/>
    </location>
</feature>
<keyword evidence="4" id="KW-0804">Transcription</keyword>
<accession>A0AA88RNR7</accession>
<feature type="compositionally biased region" description="Low complexity" evidence="6">
    <location>
        <begin position="524"/>
        <end position="534"/>
    </location>
</feature>
<dbReference type="PANTHER" id="PTHR12802:SF174">
    <property type="entry name" value="LATE ELONGATED HYPOCOTYL-LIKE PROTEIN"/>
    <property type="match status" value="1"/>
</dbReference>
<keyword evidence="2" id="KW-0805">Transcription regulation</keyword>
<feature type="compositionally biased region" description="Basic and acidic residues" evidence="6">
    <location>
        <begin position="754"/>
        <end position="770"/>
    </location>
</feature>
<dbReference type="InterPro" id="IPR001005">
    <property type="entry name" value="SANT/Myb"/>
</dbReference>
<reference evidence="10" key="1">
    <citation type="submission" date="2022-12" db="EMBL/GenBank/DDBJ databases">
        <title>Draft genome assemblies for two species of Escallonia (Escalloniales).</title>
        <authorList>
            <person name="Chanderbali A."/>
            <person name="Dervinis C."/>
            <person name="Anghel I."/>
            <person name="Soltis D."/>
            <person name="Soltis P."/>
            <person name="Zapata F."/>
        </authorList>
    </citation>
    <scope>NUCLEOTIDE SEQUENCE</scope>
    <source>
        <strain evidence="10">UCBG92.1500</strain>
        <tissue evidence="10">Leaf</tissue>
    </source>
</reference>
<evidence type="ECO:0000259" key="8">
    <source>
        <dbReference type="PROSITE" id="PS51293"/>
    </source>
</evidence>
<feature type="region of interest" description="Disordered" evidence="6">
    <location>
        <begin position="651"/>
        <end position="677"/>
    </location>
</feature>
<dbReference type="GO" id="GO:0010468">
    <property type="term" value="P:regulation of gene expression"/>
    <property type="evidence" value="ECO:0007669"/>
    <property type="project" value="UniProtKB-ARBA"/>
</dbReference>
<evidence type="ECO:0000256" key="4">
    <source>
        <dbReference type="ARBA" id="ARBA00023163"/>
    </source>
</evidence>
<feature type="compositionally biased region" description="Polar residues" evidence="6">
    <location>
        <begin position="576"/>
        <end position="588"/>
    </location>
</feature>
<dbReference type="SMART" id="SM00717">
    <property type="entry name" value="SANT"/>
    <property type="match status" value="1"/>
</dbReference>
<dbReference type="PANTHER" id="PTHR12802">
    <property type="entry name" value="SWI/SNF COMPLEX-RELATED"/>
    <property type="match status" value="1"/>
</dbReference>
<dbReference type="NCBIfam" id="TIGR01557">
    <property type="entry name" value="myb_SHAQKYF"/>
    <property type="match status" value="1"/>
</dbReference>
<dbReference type="Gene3D" id="1.10.10.60">
    <property type="entry name" value="Homeodomain-like"/>
    <property type="match status" value="1"/>
</dbReference>
<sequence>MDVYSSGEDLVLKARKPYTITKQRERWTEEDHNKFLEALKLYGRAWQRIEEHIGTKTAVQIRSHAQKFFTKLEKEALVRGVPVGQAIDIEIPPPRPKRKPSNPYPRKTGPGTPTSQVGSKDGKPFTSVSSLPIGKNILDLEKEPPSELLDHQKPGVGEKLENTERNQDEDNFEVLFLSPEAPCASLSSENRNSMPPAMPNNSCTFRSFAPISKEAAHKDETNESYVTFEAKENRLDKLDAEQTFQDNGSCSSSFLGKSHLTHGPLIGKLQLTESFGALSENDMQAAQSYPRHVPVHVIDGNLGMSTRNVSPDMSCQESSLHQMESDHGHTKLFANLPASSTTELCNNELKSAIHQSYPTFHPLFTPISSDKDDYRPFPHTSSTFSSLIVSSLLQNPAAHAAASFAATFWPSASVEVSANSPTGGIADFSSRQMNSAPSMSAIAAATVAAATAWWAAHGLLPLGAPTCTGFTCTPTLASATPTPTDNGQDRAAIDRRRENSPLDTALQDQQLDPKYSETMQEQQSASKLPSLSLSDSEESEDRKQNNGLTAAAPEEAASVAELHDLNKAKSRKQVDRSSCGSNTPSSSEVETDALDNNEKLEEESKEPDASQPGSDPSNRRGRIFSNTNDSWKEVSEGGRLAFQALFSRHRLPQSFSPPPDLNVGQKQDSIEKNNRDKASENALQLDLNGRTWGACSSYQPVEHNTFFRVENSGGEGLLKMGLGHAKLKAHRTGFKPYKRCSVEANARIGSSNQEEEKGSKRMRLEGDASV</sequence>
<feature type="domain" description="HTH myb-type" evidence="9">
    <location>
        <begin position="19"/>
        <end position="73"/>
    </location>
</feature>
<gene>
    <name evidence="10" type="ORF">RJ640_006807</name>
</gene>
<evidence type="ECO:0000313" key="11">
    <source>
        <dbReference type="Proteomes" id="UP001187471"/>
    </source>
</evidence>
<evidence type="ECO:0000259" key="7">
    <source>
        <dbReference type="PROSITE" id="PS50090"/>
    </source>
</evidence>
<evidence type="ECO:0000313" key="10">
    <source>
        <dbReference type="EMBL" id="KAK2993319.1"/>
    </source>
</evidence>
<feature type="domain" description="Myb-like" evidence="7">
    <location>
        <begin position="19"/>
        <end position="69"/>
    </location>
</feature>
<dbReference type="InterPro" id="IPR009057">
    <property type="entry name" value="Homeodomain-like_sf"/>
</dbReference>
<dbReference type="PROSITE" id="PS50090">
    <property type="entry name" value="MYB_LIKE"/>
    <property type="match status" value="1"/>
</dbReference>
<feature type="region of interest" description="Disordered" evidence="6">
    <location>
        <begin position="566"/>
        <end position="630"/>
    </location>
</feature>
<feature type="region of interest" description="Disordered" evidence="6">
    <location>
        <begin position="88"/>
        <end position="130"/>
    </location>
</feature>
<protein>
    <recommendedName>
        <fullName evidence="12">LHY</fullName>
    </recommendedName>
</protein>
<dbReference type="CDD" id="cd00167">
    <property type="entry name" value="SANT"/>
    <property type="match status" value="1"/>
</dbReference>
<comment type="caution">
    <text evidence="10">The sequence shown here is derived from an EMBL/GenBank/DDBJ whole genome shotgun (WGS) entry which is preliminary data.</text>
</comment>
<dbReference type="PROSITE" id="PS51293">
    <property type="entry name" value="SANT"/>
    <property type="match status" value="1"/>
</dbReference>
<evidence type="ECO:0000256" key="6">
    <source>
        <dbReference type="SAM" id="MobiDB-lite"/>
    </source>
</evidence>
<dbReference type="InterPro" id="IPR017930">
    <property type="entry name" value="Myb_dom"/>
</dbReference>
<feature type="compositionally biased region" description="Basic and acidic residues" evidence="6">
    <location>
        <begin position="566"/>
        <end position="575"/>
    </location>
</feature>
<dbReference type="Pfam" id="PF00249">
    <property type="entry name" value="Myb_DNA-binding"/>
    <property type="match status" value="1"/>
</dbReference>
<keyword evidence="11" id="KW-1185">Reference proteome</keyword>
<feature type="compositionally biased region" description="Basic and acidic residues" evidence="6">
    <location>
        <begin position="668"/>
        <end position="677"/>
    </location>
</feature>
<proteinExistence type="predicted"/>
<dbReference type="PROSITE" id="PS51294">
    <property type="entry name" value="HTH_MYB"/>
    <property type="match status" value="1"/>
</dbReference>
<dbReference type="GO" id="GO:0005634">
    <property type="term" value="C:nucleus"/>
    <property type="evidence" value="ECO:0007669"/>
    <property type="project" value="UniProtKB-SubCell"/>
</dbReference>
<evidence type="ECO:0000256" key="1">
    <source>
        <dbReference type="ARBA" id="ARBA00004123"/>
    </source>
</evidence>
<evidence type="ECO:0000256" key="3">
    <source>
        <dbReference type="ARBA" id="ARBA00023125"/>
    </source>
</evidence>